<accession>A0A9I9E3U2</accession>
<dbReference type="Gramene" id="MELO3C028270.2.1">
    <property type="protein sequence ID" value="MELO3C028270.2.1"/>
    <property type="gene ID" value="MELO3C028270.2"/>
</dbReference>
<feature type="compositionally biased region" description="Pro residues" evidence="1">
    <location>
        <begin position="1"/>
        <end position="12"/>
    </location>
</feature>
<dbReference type="AlphaFoldDB" id="A0A9I9E3U2"/>
<reference evidence="2" key="1">
    <citation type="submission" date="2023-03" db="UniProtKB">
        <authorList>
            <consortium name="EnsemblPlants"/>
        </authorList>
    </citation>
    <scope>IDENTIFICATION</scope>
</reference>
<sequence length="62" mass="6556">RTSRLPPFPIPSRPHTTADLPPLVAAPRNSQLRSSCVVRESPPPSLAGGKSITVAAVFIQPD</sequence>
<organism evidence="2">
    <name type="scientific">Cucumis melo</name>
    <name type="common">Muskmelon</name>
    <dbReference type="NCBI Taxonomy" id="3656"/>
    <lineage>
        <taxon>Eukaryota</taxon>
        <taxon>Viridiplantae</taxon>
        <taxon>Streptophyta</taxon>
        <taxon>Embryophyta</taxon>
        <taxon>Tracheophyta</taxon>
        <taxon>Spermatophyta</taxon>
        <taxon>Magnoliopsida</taxon>
        <taxon>eudicotyledons</taxon>
        <taxon>Gunneridae</taxon>
        <taxon>Pentapetalae</taxon>
        <taxon>rosids</taxon>
        <taxon>fabids</taxon>
        <taxon>Cucurbitales</taxon>
        <taxon>Cucurbitaceae</taxon>
        <taxon>Benincaseae</taxon>
        <taxon>Cucumis</taxon>
    </lineage>
</organism>
<feature type="region of interest" description="Disordered" evidence="1">
    <location>
        <begin position="1"/>
        <end position="24"/>
    </location>
</feature>
<name>A0A9I9E3U2_CUCME</name>
<evidence type="ECO:0000256" key="1">
    <source>
        <dbReference type="SAM" id="MobiDB-lite"/>
    </source>
</evidence>
<dbReference type="EnsemblPlants" id="MELO3C028270.2.1">
    <property type="protein sequence ID" value="MELO3C028270.2.1"/>
    <property type="gene ID" value="MELO3C028270.2"/>
</dbReference>
<proteinExistence type="predicted"/>
<protein>
    <submittedName>
        <fullName evidence="2">Uncharacterized protein</fullName>
    </submittedName>
</protein>
<evidence type="ECO:0000313" key="2">
    <source>
        <dbReference type="EnsemblPlants" id="MELO3C028270.2.1"/>
    </source>
</evidence>